<dbReference type="Pfam" id="PF02338">
    <property type="entry name" value="OTU"/>
    <property type="match status" value="1"/>
</dbReference>
<accession>A0A564Y7U5</accession>
<keyword evidence="3" id="KW-1185">Reference proteome</keyword>
<dbReference type="PROSITE" id="PS50802">
    <property type="entry name" value="OTU"/>
    <property type="match status" value="1"/>
</dbReference>
<dbReference type="AlphaFoldDB" id="A0A564Y7U5"/>
<evidence type="ECO:0000259" key="1">
    <source>
        <dbReference type="PROSITE" id="PS50802"/>
    </source>
</evidence>
<reference evidence="2 3" key="1">
    <citation type="submission" date="2019-07" db="EMBL/GenBank/DDBJ databases">
        <authorList>
            <person name="Jastrzebski P J."/>
            <person name="Paukszto L."/>
            <person name="Jastrzebski P J."/>
        </authorList>
    </citation>
    <scope>NUCLEOTIDE SEQUENCE [LARGE SCALE GENOMIC DNA]</scope>
    <source>
        <strain evidence="2 3">WMS-il1</strain>
    </source>
</reference>
<gene>
    <name evidence="2" type="ORF">WMSIL1_LOCUS3497</name>
</gene>
<evidence type="ECO:0000313" key="3">
    <source>
        <dbReference type="Proteomes" id="UP000321570"/>
    </source>
</evidence>
<sequence>MKVATSNNEPLEQIHIFILANIFRRPIVVYSVKSVSSVADDLPLAYSNFQGIYLPFLWEKSECSKVPLVVGYTPGHFSALVPITPPTTAISSVPSQFSDGDDFIYLPLFDVESSPMPVHFSESIFTSALYSGVATEDLIRDWMVISTTPKDQLWVKVSHTPRNDLTDALFREWMNAYLNNDATTGTRPVSSDEMSFEGIDVPFSADKVTNVEPLPPL</sequence>
<dbReference type="InterPro" id="IPR003323">
    <property type="entry name" value="OTU_dom"/>
</dbReference>
<dbReference type="Proteomes" id="UP000321570">
    <property type="component" value="Unassembled WGS sequence"/>
</dbReference>
<proteinExistence type="predicted"/>
<evidence type="ECO:0000313" key="2">
    <source>
        <dbReference type="EMBL" id="VUZ42828.1"/>
    </source>
</evidence>
<protein>
    <recommendedName>
        <fullName evidence="1">OTU domain-containing protein</fullName>
    </recommendedName>
</protein>
<feature type="domain" description="OTU" evidence="1">
    <location>
        <begin position="1"/>
        <end position="83"/>
    </location>
</feature>
<dbReference type="EMBL" id="CABIJS010000110">
    <property type="protein sequence ID" value="VUZ42828.1"/>
    <property type="molecule type" value="Genomic_DNA"/>
</dbReference>
<name>A0A564Y7U5_HYMDI</name>
<organism evidence="2 3">
    <name type="scientific">Hymenolepis diminuta</name>
    <name type="common">Rat tapeworm</name>
    <dbReference type="NCBI Taxonomy" id="6216"/>
    <lineage>
        <taxon>Eukaryota</taxon>
        <taxon>Metazoa</taxon>
        <taxon>Spiralia</taxon>
        <taxon>Lophotrochozoa</taxon>
        <taxon>Platyhelminthes</taxon>
        <taxon>Cestoda</taxon>
        <taxon>Eucestoda</taxon>
        <taxon>Cyclophyllidea</taxon>
        <taxon>Hymenolepididae</taxon>
        <taxon>Hymenolepis</taxon>
    </lineage>
</organism>